<proteinExistence type="predicted"/>
<accession>A0AAV3QLM5</accession>
<feature type="region of interest" description="Disordered" evidence="1">
    <location>
        <begin position="117"/>
        <end position="137"/>
    </location>
</feature>
<protein>
    <submittedName>
        <fullName evidence="2">Uncharacterized protein</fullName>
    </submittedName>
</protein>
<evidence type="ECO:0000256" key="1">
    <source>
        <dbReference type="SAM" id="MobiDB-lite"/>
    </source>
</evidence>
<dbReference type="AlphaFoldDB" id="A0AAV3QLM5"/>
<gene>
    <name evidence="2" type="ORF">LIER_20226</name>
</gene>
<name>A0AAV3QLM5_LITER</name>
<organism evidence="2 3">
    <name type="scientific">Lithospermum erythrorhizon</name>
    <name type="common">Purple gromwell</name>
    <name type="synonym">Lithospermum officinale var. erythrorhizon</name>
    <dbReference type="NCBI Taxonomy" id="34254"/>
    <lineage>
        <taxon>Eukaryota</taxon>
        <taxon>Viridiplantae</taxon>
        <taxon>Streptophyta</taxon>
        <taxon>Embryophyta</taxon>
        <taxon>Tracheophyta</taxon>
        <taxon>Spermatophyta</taxon>
        <taxon>Magnoliopsida</taxon>
        <taxon>eudicotyledons</taxon>
        <taxon>Gunneridae</taxon>
        <taxon>Pentapetalae</taxon>
        <taxon>asterids</taxon>
        <taxon>lamiids</taxon>
        <taxon>Boraginales</taxon>
        <taxon>Boraginaceae</taxon>
        <taxon>Boraginoideae</taxon>
        <taxon>Lithospermeae</taxon>
        <taxon>Lithospermum</taxon>
    </lineage>
</organism>
<reference evidence="2 3" key="1">
    <citation type="submission" date="2024-01" db="EMBL/GenBank/DDBJ databases">
        <title>The complete chloroplast genome sequence of Lithospermum erythrorhizon: insights into the phylogenetic relationship among Boraginaceae species and the maternal lineages of purple gromwells.</title>
        <authorList>
            <person name="Okada T."/>
            <person name="Watanabe K."/>
        </authorList>
    </citation>
    <scope>NUCLEOTIDE SEQUENCE [LARGE SCALE GENOMIC DNA]</scope>
</reference>
<sequence length="164" mass="18098">MVSLASGYRPIWRLMPPPSNSGRPSPTPKVACGVIGRAMWVEPINIGSERTPLVVGSSQPPEMAGLIQGLTWKIIHSMEELKERLPQLRGEAPTISSSIREGREETYTHTRPMRMNDESSMAHPTHQEAPTPGITGSHPTMKVVASLQKQINSLIERVSGQMRR</sequence>
<evidence type="ECO:0000313" key="2">
    <source>
        <dbReference type="EMBL" id="GAA0164634.1"/>
    </source>
</evidence>
<keyword evidence="3" id="KW-1185">Reference proteome</keyword>
<dbReference type="EMBL" id="BAABME010005110">
    <property type="protein sequence ID" value="GAA0164634.1"/>
    <property type="molecule type" value="Genomic_DNA"/>
</dbReference>
<comment type="caution">
    <text evidence="2">The sequence shown here is derived from an EMBL/GenBank/DDBJ whole genome shotgun (WGS) entry which is preliminary data.</text>
</comment>
<dbReference type="Proteomes" id="UP001454036">
    <property type="component" value="Unassembled WGS sequence"/>
</dbReference>
<evidence type="ECO:0000313" key="3">
    <source>
        <dbReference type="Proteomes" id="UP001454036"/>
    </source>
</evidence>